<evidence type="ECO:0000256" key="1">
    <source>
        <dbReference type="ARBA" id="ARBA00005254"/>
    </source>
</evidence>
<dbReference type="PROSITE" id="PS00166">
    <property type="entry name" value="ENOYL_COA_HYDRATASE"/>
    <property type="match status" value="1"/>
</dbReference>
<comment type="similarity">
    <text evidence="1 2">Belongs to the enoyl-CoA hydratase/isomerase family.</text>
</comment>
<dbReference type="Proteomes" id="UP001444625">
    <property type="component" value="Unassembled WGS sequence"/>
</dbReference>
<protein>
    <submittedName>
        <fullName evidence="3">Enoyl-CoA hydratase-related protein</fullName>
    </submittedName>
</protein>
<comment type="caution">
    <text evidence="3">The sequence shown here is derived from an EMBL/GenBank/DDBJ whole genome shotgun (WGS) entry which is preliminary data.</text>
</comment>
<dbReference type="InterPro" id="IPR014748">
    <property type="entry name" value="Enoyl-CoA_hydra_C"/>
</dbReference>
<dbReference type="CDD" id="cd06558">
    <property type="entry name" value="crotonase-like"/>
    <property type="match status" value="1"/>
</dbReference>
<name>A0ABU9XHC9_9BACI</name>
<dbReference type="RefSeq" id="WP_345824591.1">
    <property type="nucleotide sequence ID" value="NZ_JBDIML010000002.1"/>
</dbReference>
<gene>
    <name evidence="3" type="ORF">ABC228_08025</name>
</gene>
<sequence length="258" mass="28975">MSYESILYEKKGKIVEIKLNRPSAYNAFTEQMNNDVMSALKVATKDDEVRCIIITGNGKAFCSGQDLVEVDERTNHAEFLRERYHPMLQALRQTPKPIVAAINGTAAGAGMSLALACDFRVMKSRANMISAFMNVGLVPDTGFLYMLPKIIGYAQALEVATLGNPITAEKAKDLGLVTEVYNETEWDERVKDFSTYLAELPTKTFSLIKRYMLTGMHENYETFLEQEAFAQRIAGMSKDHQEGLKAFVEKRKPNYTGK</sequence>
<dbReference type="InterPro" id="IPR029045">
    <property type="entry name" value="ClpP/crotonase-like_dom_sf"/>
</dbReference>
<dbReference type="Gene3D" id="1.10.12.10">
    <property type="entry name" value="Lyase 2-enoyl-coa Hydratase, Chain A, domain 2"/>
    <property type="match status" value="1"/>
</dbReference>
<organism evidence="3 4">
    <name type="scientific">Ornithinibacillus xuwenensis</name>
    <dbReference type="NCBI Taxonomy" id="3144668"/>
    <lineage>
        <taxon>Bacteria</taxon>
        <taxon>Bacillati</taxon>
        <taxon>Bacillota</taxon>
        <taxon>Bacilli</taxon>
        <taxon>Bacillales</taxon>
        <taxon>Bacillaceae</taxon>
        <taxon>Ornithinibacillus</taxon>
    </lineage>
</organism>
<evidence type="ECO:0000313" key="4">
    <source>
        <dbReference type="Proteomes" id="UP001444625"/>
    </source>
</evidence>
<accession>A0ABU9XHC9</accession>
<dbReference type="SUPFAM" id="SSF52096">
    <property type="entry name" value="ClpP/crotonase"/>
    <property type="match status" value="1"/>
</dbReference>
<keyword evidence="4" id="KW-1185">Reference proteome</keyword>
<reference evidence="3 4" key="1">
    <citation type="submission" date="2024-05" db="EMBL/GenBank/DDBJ databases">
        <authorList>
            <person name="Haq I."/>
            <person name="Ullah Z."/>
            <person name="Ahmad R."/>
            <person name="Li M."/>
            <person name="Tong Y."/>
        </authorList>
    </citation>
    <scope>NUCLEOTIDE SEQUENCE [LARGE SCALE GENOMIC DNA]</scope>
    <source>
        <strain evidence="3 4">16A2E</strain>
    </source>
</reference>
<evidence type="ECO:0000313" key="3">
    <source>
        <dbReference type="EMBL" id="MEN2767131.1"/>
    </source>
</evidence>
<dbReference type="Gene3D" id="3.90.226.10">
    <property type="entry name" value="2-enoyl-CoA Hydratase, Chain A, domain 1"/>
    <property type="match status" value="1"/>
</dbReference>
<evidence type="ECO:0000256" key="2">
    <source>
        <dbReference type="RuleBase" id="RU003707"/>
    </source>
</evidence>
<dbReference type="Pfam" id="PF00378">
    <property type="entry name" value="ECH_1"/>
    <property type="match status" value="1"/>
</dbReference>
<dbReference type="EMBL" id="JBDIML010000002">
    <property type="protein sequence ID" value="MEN2767131.1"/>
    <property type="molecule type" value="Genomic_DNA"/>
</dbReference>
<proteinExistence type="inferred from homology"/>
<dbReference type="InterPro" id="IPR018376">
    <property type="entry name" value="Enoyl-CoA_hyd/isom_CS"/>
</dbReference>
<dbReference type="PANTHER" id="PTHR43802:SF1">
    <property type="entry name" value="IP11341P-RELATED"/>
    <property type="match status" value="1"/>
</dbReference>
<dbReference type="PANTHER" id="PTHR43802">
    <property type="entry name" value="ENOYL-COA HYDRATASE"/>
    <property type="match status" value="1"/>
</dbReference>
<dbReference type="InterPro" id="IPR001753">
    <property type="entry name" value="Enoyl-CoA_hydra/iso"/>
</dbReference>